<feature type="compositionally biased region" description="Basic and acidic residues" evidence="1">
    <location>
        <begin position="49"/>
        <end position="194"/>
    </location>
</feature>
<keyword evidence="4" id="KW-1185">Reference proteome</keyword>
<dbReference type="RefSeq" id="XP_001434200.1">
    <property type="nucleotide sequence ID" value="XM_001434163.1"/>
</dbReference>
<sequence>MLSLYWLGSFIFFVILIAIARFIYYRIQDQGMQRFHNEQTNEINPDIESEVKRKEQERLEEEKKKQERLEEERKKQERLEAEKKKQEKLEEERKEQERLEAEKKKQEKLEEERKEQERLEEEKKKQEKLEEERKKQERLEEKKKQERLEAEKKKQEKLEEERKKQERLEEKKKQERLEEQRKEQERLEEKKKQERLRIKEESQKQLMQQELQPISYQFKIQQEISTKPVQQQIQILNSEIKKIDNNNNLSNNKKQYYKHQYQQQLVQKLKDQGDAKSIPHVRQNIDSSNPEVALFVLKESLLRDQNRELLTTSQEYSFGFDSIIGSYGSEQSCLKVRNKKFDYDKIMNDNQILQQHLLDFQQKLSSSLNISIDQIEILGVSKGSFEISFNITGIDKDQILKEINDNKNAKKFLNEYCNGKVEYLQYFDSAKNSAKGVTLSSDDFSPKYNRNWDGFHEKEQRGPSYHRYDYYFPRGCYGFGLNIKKYGNDDWVKINGNINEWRILYHGTNQVAVNPIVRDNLTAGGGQFYKDDECINEFGKKVKVGKGIYFSDKISVSKEYSPPIQTGNKRFSIYFMSRVNPKKIRQSDRMKQKNYFVVNSSEDVRSYRILIQEDL</sequence>
<dbReference type="PANTHER" id="PTHR36649">
    <property type="entry name" value="UBIQUITIN-LIKE DOMAIN-CONTAINING PROTEIN"/>
    <property type="match status" value="1"/>
</dbReference>
<evidence type="ECO:0000313" key="4">
    <source>
        <dbReference type="Proteomes" id="UP000000600"/>
    </source>
</evidence>
<dbReference type="HOGENOM" id="CLU_035000_1_0_1"/>
<evidence type="ECO:0000313" key="3">
    <source>
        <dbReference type="EMBL" id="CAK66803.1"/>
    </source>
</evidence>
<evidence type="ECO:0000256" key="1">
    <source>
        <dbReference type="SAM" id="MobiDB-lite"/>
    </source>
</evidence>
<dbReference type="OMA" id="NINEWRI"/>
<feature type="region of interest" description="Disordered" evidence="1">
    <location>
        <begin position="37"/>
        <end position="194"/>
    </location>
</feature>
<dbReference type="eggNOG" id="ENOG502S9QQ">
    <property type="taxonomic scope" value="Eukaryota"/>
</dbReference>
<dbReference type="AlphaFoldDB" id="A0C7N6"/>
<dbReference type="PANTHER" id="PTHR36649:SF28">
    <property type="entry name" value="UBIQUITIN-LIKE DOMAIN-CONTAINING PROTEIN"/>
    <property type="match status" value="1"/>
</dbReference>
<dbReference type="Proteomes" id="UP000000600">
    <property type="component" value="Unassembled WGS sequence"/>
</dbReference>
<dbReference type="EMBL" id="CT868047">
    <property type="protein sequence ID" value="CAK66803.1"/>
    <property type="molecule type" value="Genomic_DNA"/>
</dbReference>
<evidence type="ECO:0000256" key="2">
    <source>
        <dbReference type="SAM" id="Phobius"/>
    </source>
</evidence>
<dbReference type="GeneID" id="5019985"/>
<name>A0C7N6_PARTE</name>
<reference evidence="3 4" key="1">
    <citation type="journal article" date="2006" name="Nature">
        <title>Global trends of whole-genome duplications revealed by the ciliate Paramecium tetraurelia.</title>
        <authorList>
            <consortium name="Genoscope"/>
            <person name="Aury J.-M."/>
            <person name="Jaillon O."/>
            <person name="Duret L."/>
            <person name="Noel B."/>
            <person name="Jubin C."/>
            <person name="Porcel B.M."/>
            <person name="Segurens B."/>
            <person name="Daubin V."/>
            <person name="Anthouard V."/>
            <person name="Aiach N."/>
            <person name="Arnaiz O."/>
            <person name="Billaut A."/>
            <person name="Beisson J."/>
            <person name="Blanc I."/>
            <person name="Bouhouche K."/>
            <person name="Camara F."/>
            <person name="Duharcourt S."/>
            <person name="Guigo R."/>
            <person name="Gogendeau D."/>
            <person name="Katinka M."/>
            <person name="Keller A.-M."/>
            <person name="Kissmehl R."/>
            <person name="Klotz C."/>
            <person name="Koll F."/>
            <person name="Le Moue A."/>
            <person name="Lepere C."/>
            <person name="Malinsky S."/>
            <person name="Nowacki M."/>
            <person name="Nowak J.K."/>
            <person name="Plattner H."/>
            <person name="Poulain J."/>
            <person name="Ruiz F."/>
            <person name="Serrano V."/>
            <person name="Zagulski M."/>
            <person name="Dessen P."/>
            <person name="Betermier M."/>
            <person name="Weissenbach J."/>
            <person name="Scarpelli C."/>
            <person name="Schachter V."/>
            <person name="Sperling L."/>
            <person name="Meyer E."/>
            <person name="Cohen J."/>
            <person name="Wincker P."/>
        </authorList>
    </citation>
    <scope>NUCLEOTIDE SEQUENCE [LARGE SCALE GENOMIC DNA]</scope>
    <source>
        <strain evidence="3 4">Stock d4-2</strain>
    </source>
</reference>
<dbReference type="KEGG" id="ptm:GSPATT00035933001"/>
<keyword evidence="2" id="KW-1133">Transmembrane helix</keyword>
<protein>
    <submittedName>
        <fullName evidence="3">Uncharacterized protein</fullName>
    </submittedName>
</protein>
<keyword evidence="2" id="KW-0472">Membrane</keyword>
<dbReference type="SUPFAM" id="SSF56399">
    <property type="entry name" value="ADP-ribosylation"/>
    <property type="match status" value="1"/>
</dbReference>
<keyword evidence="2" id="KW-0812">Transmembrane</keyword>
<gene>
    <name evidence="3" type="ORF">GSPATT00035933001</name>
</gene>
<dbReference type="InParanoid" id="A0C7N6"/>
<dbReference type="Gene3D" id="3.90.228.10">
    <property type="match status" value="1"/>
</dbReference>
<accession>A0C7N6</accession>
<organism evidence="3 4">
    <name type="scientific">Paramecium tetraurelia</name>
    <dbReference type="NCBI Taxonomy" id="5888"/>
    <lineage>
        <taxon>Eukaryota</taxon>
        <taxon>Sar</taxon>
        <taxon>Alveolata</taxon>
        <taxon>Ciliophora</taxon>
        <taxon>Intramacronucleata</taxon>
        <taxon>Oligohymenophorea</taxon>
        <taxon>Peniculida</taxon>
        <taxon>Parameciidae</taxon>
        <taxon>Paramecium</taxon>
    </lineage>
</organism>
<dbReference type="OrthoDB" id="428577at2759"/>
<proteinExistence type="predicted"/>
<feature type="transmembrane region" description="Helical" evidence="2">
    <location>
        <begin position="6"/>
        <end position="24"/>
    </location>
</feature>